<dbReference type="AlphaFoldDB" id="D7CS28"/>
<gene>
    <name evidence="2" type="ordered locus">Trad_0423</name>
</gene>
<organism evidence="2 3">
    <name type="scientific">Truepera radiovictrix (strain DSM 17093 / CIP 108686 / LMG 22925 / RQ-24)</name>
    <dbReference type="NCBI Taxonomy" id="649638"/>
    <lineage>
        <taxon>Bacteria</taxon>
        <taxon>Thermotogati</taxon>
        <taxon>Deinococcota</taxon>
        <taxon>Deinococci</taxon>
        <taxon>Trueperales</taxon>
        <taxon>Trueperaceae</taxon>
        <taxon>Truepera</taxon>
    </lineage>
</organism>
<dbReference type="OrthoDB" id="70503at2"/>
<keyword evidence="3" id="KW-1185">Reference proteome</keyword>
<dbReference type="STRING" id="649638.Trad_0423"/>
<reference evidence="2 3" key="2">
    <citation type="journal article" date="2011" name="Stand. Genomic Sci.">
        <title>Complete genome sequence of Truepera radiovictrix type strain (RQ-24).</title>
        <authorList>
            <person name="Ivanova N."/>
            <person name="Rohde C."/>
            <person name="Munk C."/>
            <person name="Nolan M."/>
            <person name="Lucas S."/>
            <person name="Del Rio T.G."/>
            <person name="Tice H."/>
            <person name="Deshpande S."/>
            <person name="Cheng J.F."/>
            <person name="Tapia R."/>
            <person name="Han C."/>
            <person name="Goodwin L."/>
            <person name="Pitluck S."/>
            <person name="Liolios K."/>
            <person name="Mavromatis K."/>
            <person name="Mikhailova N."/>
            <person name="Pati A."/>
            <person name="Chen A."/>
            <person name="Palaniappan K."/>
            <person name="Land M."/>
            <person name="Hauser L."/>
            <person name="Chang Y.J."/>
            <person name="Jeffries C.D."/>
            <person name="Brambilla E."/>
            <person name="Rohde M."/>
            <person name="Goker M."/>
            <person name="Tindall B.J."/>
            <person name="Woyke T."/>
            <person name="Bristow J."/>
            <person name="Eisen J.A."/>
            <person name="Markowitz V."/>
            <person name="Hugenholtz P."/>
            <person name="Kyrpides N.C."/>
            <person name="Klenk H.P."/>
            <person name="Lapidus A."/>
        </authorList>
    </citation>
    <scope>NUCLEOTIDE SEQUENCE [LARGE SCALE GENOMIC DNA]</scope>
    <source>
        <strain evidence="3">DSM 17093 / CIP 108686 / LMG 22925 / RQ-24</strain>
    </source>
</reference>
<dbReference type="InterPro" id="IPR035093">
    <property type="entry name" value="RelE/ParE_toxin_dom_sf"/>
</dbReference>
<dbReference type="Pfam" id="PF05016">
    <property type="entry name" value="ParE_toxin"/>
    <property type="match status" value="1"/>
</dbReference>
<proteinExistence type="predicted"/>
<accession>D7CS28</accession>
<dbReference type="Proteomes" id="UP000000379">
    <property type="component" value="Chromosome"/>
</dbReference>
<dbReference type="RefSeq" id="WP_013176940.1">
    <property type="nucleotide sequence ID" value="NC_014221.1"/>
</dbReference>
<dbReference type="eggNOG" id="COG2026">
    <property type="taxonomic scope" value="Bacteria"/>
</dbReference>
<dbReference type="HOGENOM" id="CLU_155761_0_0_0"/>
<protein>
    <submittedName>
        <fullName evidence="2">Plasmid stabilization system</fullName>
    </submittedName>
</protein>
<dbReference type="KEGG" id="tra:Trad_0423"/>
<dbReference type="Gene3D" id="3.30.2310.20">
    <property type="entry name" value="RelE-like"/>
    <property type="match status" value="1"/>
</dbReference>
<sequence>MRFSIILTADAQADLDGISDTRTYEAIERKIDELTTDPDKRGKALADDLRDYRSVRAAGQRYRIVYQVGMLEGVVTVVVIGIRKEGDKRDVYRVASKRLRKG</sequence>
<evidence type="ECO:0000256" key="1">
    <source>
        <dbReference type="ARBA" id="ARBA00022649"/>
    </source>
</evidence>
<keyword evidence="1" id="KW-1277">Toxin-antitoxin system</keyword>
<dbReference type="SUPFAM" id="SSF143011">
    <property type="entry name" value="RelE-like"/>
    <property type="match status" value="1"/>
</dbReference>
<evidence type="ECO:0000313" key="2">
    <source>
        <dbReference type="EMBL" id="ADI13560.1"/>
    </source>
</evidence>
<dbReference type="InterPro" id="IPR007712">
    <property type="entry name" value="RelE/ParE_toxin"/>
</dbReference>
<name>D7CS28_TRURR</name>
<evidence type="ECO:0000313" key="3">
    <source>
        <dbReference type="Proteomes" id="UP000000379"/>
    </source>
</evidence>
<reference evidence="3" key="1">
    <citation type="submission" date="2010-05" db="EMBL/GenBank/DDBJ databases">
        <title>The complete genome of Truepera radiovictris DSM 17093.</title>
        <authorList>
            <consortium name="US DOE Joint Genome Institute (JGI-PGF)"/>
            <person name="Lucas S."/>
            <person name="Copeland A."/>
            <person name="Lapidus A."/>
            <person name="Glavina del Rio T."/>
            <person name="Dalin E."/>
            <person name="Tice H."/>
            <person name="Bruce D."/>
            <person name="Goodwin L."/>
            <person name="Pitluck S."/>
            <person name="Kyrpides N."/>
            <person name="Mavromatis K."/>
            <person name="Ovchinnikova G."/>
            <person name="Munk A.C."/>
            <person name="Detter J.C."/>
            <person name="Han C."/>
            <person name="Tapia R."/>
            <person name="Land M."/>
            <person name="Hauser L."/>
            <person name="Markowitz V."/>
            <person name="Cheng J.-F."/>
            <person name="Hugenholtz P."/>
            <person name="Woyke T."/>
            <person name="Wu D."/>
            <person name="Tindall B."/>
            <person name="Pomrenke H.G."/>
            <person name="Brambilla E."/>
            <person name="Klenk H.-P."/>
            <person name="Eisen J.A."/>
        </authorList>
    </citation>
    <scope>NUCLEOTIDE SEQUENCE [LARGE SCALE GENOMIC DNA]</scope>
    <source>
        <strain evidence="3">DSM 17093 / CIP 108686 / LMG 22925 / RQ-24</strain>
    </source>
</reference>
<dbReference type="EMBL" id="CP002049">
    <property type="protein sequence ID" value="ADI13560.1"/>
    <property type="molecule type" value="Genomic_DNA"/>
</dbReference>